<evidence type="ECO:0008006" key="4">
    <source>
        <dbReference type="Google" id="ProtNLM"/>
    </source>
</evidence>
<feature type="signal peptide" evidence="1">
    <location>
        <begin position="1"/>
        <end position="18"/>
    </location>
</feature>
<dbReference type="InterPro" id="IPR007298">
    <property type="entry name" value="Cu-R_lipoprotein_NlpE"/>
</dbReference>
<accession>A0A096AZ01</accession>
<dbReference type="Proteomes" id="UP000029614">
    <property type="component" value="Unassembled WGS sequence"/>
</dbReference>
<evidence type="ECO:0000256" key="1">
    <source>
        <dbReference type="SAM" id="SignalP"/>
    </source>
</evidence>
<reference evidence="2 3" key="1">
    <citation type="submission" date="2014-07" db="EMBL/GenBank/DDBJ databases">
        <authorList>
            <person name="McCorrison J."/>
            <person name="Sanka R."/>
            <person name="Torralba M."/>
            <person name="Gillis M."/>
            <person name="Haft D.H."/>
            <person name="Methe B."/>
            <person name="Sutton G."/>
            <person name="Nelson K.E."/>
        </authorList>
    </citation>
    <scope>NUCLEOTIDE SEQUENCE [LARGE SCALE GENOMIC DNA]</scope>
    <source>
        <strain evidence="2 3">DNF00058</strain>
    </source>
</reference>
<keyword evidence="1" id="KW-0732">Signal</keyword>
<evidence type="ECO:0000313" key="3">
    <source>
        <dbReference type="Proteomes" id="UP000029614"/>
    </source>
</evidence>
<feature type="chain" id="PRO_5001925255" description="Copper resistance protein NlpE" evidence="1">
    <location>
        <begin position="19"/>
        <end position="154"/>
    </location>
</feature>
<organism evidence="2 3">
    <name type="scientific">Prevotella amnii DNF00058</name>
    <dbReference type="NCBI Taxonomy" id="1401066"/>
    <lineage>
        <taxon>Bacteria</taxon>
        <taxon>Pseudomonadati</taxon>
        <taxon>Bacteroidota</taxon>
        <taxon>Bacteroidia</taxon>
        <taxon>Bacteroidales</taxon>
        <taxon>Prevotellaceae</taxon>
        <taxon>Prevotella</taxon>
    </lineage>
</organism>
<dbReference type="OrthoDB" id="5348860at2"/>
<dbReference type="RefSeq" id="WP_008447187.1">
    <property type="nucleotide sequence ID" value="NZ_JRNU01000020.1"/>
</dbReference>
<dbReference type="Gene3D" id="2.40.128.640">
    <property type="match status" value="1"/>
</dbReference>
<protein>
    <recommendedName>
        <fullName evidence="4">Copper resistance protein NlpE</fullName>
    </recommendedName>
</protein>
<keyword evidence="3" id="KW-1185">Reference proteome</keyword>
<evidence type="ECO:0000313" key="2">
    <source>
        <dbReference type="EMBL" id="KGF51961.1"/>
    </source>
</evidence>
<dbReference type="Pfam" id="PF04170">
    <property type="entry name" value="NlpE"/>
    <property type="match status" value="1"/>
</dbReference>
<gene>
    <name evidence="2" type="ORF">HMPREF9302_05465</name>
</gene>
<dbReference type="PROSITE" id="PS51257">
    <property type="entry name" value="PROKAR_LIPOPROTEIN"/>
    <property type="match status" value="1"/>
</dbReference>
<proteinExistence type="predicted"/>
<name>A0A096AZ01_9BACT</name>
<dbReference type="AlphaFoldDB" id="A0A096AZ01"/>
<sequence>MKKVLFIMAICTAMVACKNGKTTSNATSSDSTAKDSTLTAADSVVFEGMTPAADCAGVKYHLSLATDSTNGFSATESYMESDTKAKSTQNYHGKYDVVKKKVNGKENTYYTFELGKGNKVNFLVSNDSTLRMVNADFEEAVATKGLSYDLKMKK</sequence>
<dbReference type="EMBL" id="JRNU01000020">
    <property type="protein sequence ID" value="KGF51961.1"/>
    <property type="molecule type" value="Genomic_DNA"/>
</dbReference>
<comment type="caution">
    <text evidence="2">The sequence shown here is derived from an EMBL/GenBank/DDBJ whole genome shotgun (WGS) entry which is preliminary data.</text>
</comment>